<keyword evidence="3" id="KW-1185">Reference proteome</keyword>
<name>S8BRQ9_9LAMI</name>
<feature type="compositionally biased region" description="Basic residues" evidence="1">
    <location>
        <begin position="149"/>
        <end position="158"/>
    </location>
</feature>
<feature type="region of interest" description="Disordered" evidence="1">
    <location>
        <begin position="137"/>
        <end position="158"/>
    </location>
</feature>
<dbReference type="EMBL" id="AUSU01010377">
    <property type="protein sequence ID" value="EPS57305.1"/>
    <property type="molecule type" value="Genomic_DNA"/>
</dbReference>
<dbReference type="Proteomes" id="UP000015453">
    <property type="component" value="Unassembled WGS sequence"/>
</dbReference>
<feature type="compositionally biased region" description="Gly residues" evidence="1">
    <location>
        <begin position="236"/>
        <end position="246"/>
    </location>
</feature>
<gene>
    <name evidence="2" type="ORF">M569_17514</name>
</gene>
<comment type="caution">
    <text evidence="2">The sequence shown here is derived from an EMBL/GenBank/DDBJ whole genome shotgun (WGS) entry which is preliminary data.</text>
</comment>
<evidence type="ECO:0000313" key="2">
    <source>
        <dbReference type="EMBL" id="EPS57305.1"/>
    </source>
</evidence>
<feature type="compositionally biased region" description="Low complexity" evidence="1">
    <location>
        <begin position="207"/>
        <end position="218"/>
    </location>
</feature>
<protein>
    <submittedName>
        <fullName evidence="2">Uncharacterized protein</fullName>
    </submittedName>
</protein>
<evidence type="ECO:0000256" key="1">
    <source>
        <dbReference type="SAM" id="MobiDB-lite"/>
    </source>
</evidence>
<accession>S8BRQ9</accession>
<dbReference type="AlphaFoldDB" id="S8BRQ9"/>
<reference evidence="2 3" key="1">
    <citation type="journal article" date="2013" name="BMC Genomics">
        <title>The miniature genome of a carnivorous plant Genlisea aurea contains a low number of genes and short non-coding sequences.</title>
        <authorList>
            <person name="Leushkin E.V."/>
            <person name="Sutormin R.A."/>
            <person name="Nabieva E.R."/>
            <person name="Penin A.A."/>
            <person name="Kondrashov A.S."/>
            <person name="Logacheva M.D."/>
        </authorList>
    </citation>
    <scope>NUCLEOTIDE SEQUENCE [LARGE SCALE GENOMIC DNA]</scope>
</reference>
<feature type="region of interest" description="Disordered" evidence="1">
    <location>
        <begin position="207"/>
        <end position="272"/>
    </location>
</feature>
<feature type="region of interest" description="Disordered" evidence="1">
    <location>
        <begin position="48"/>
        <end position="97"/>
    </location>
</feature>
<proteinExistence type="predicted"/>
<sequence>MNHFGSDGEKLIFVNAADADDITLPDGGYTSFQPDPIQLESRVTARFDDAEGNDETQADFTCEERGIPEPEQCEKLSNQNCLHNSKGDDRAEEEDEMNTEVIQKCAKRAKKEKAAAAATAMDDDETIIPGDVYQSWLEDPSDLRSNGGKNRKRRSKNRFSAKNMKFLMEVPQTALVQNLVDVKNGTVCYYPAPLSELWRRDSYAAAAASPPPSSAYSPERQTSPEDAFPMPVVHPTGGGGGGGGGIPDVVEPRIHTPDLFMQDSDASGRLVK</sequence>
<feature type="compositionally biased region" description="Basic and acidic residues" evidence="1">
    <location>
        <begin position="62"/>
        <end position="74"/>
    </location>
</feature>
<organism evidence="2 3">
    <name type="scientific">Genlisea aurea</name>
    <dbReference type="NCBI Taxonomy" id="192259"/>
    <lineage>
        <taxon>Eukaryota</taxon>
        <taxon>Viridiplantae</taxon>
        <taxon>Streptophyta</taxon>
        <taxon>Embryophyta</taxon>
        <taxon>Tracheophyta</taxon>
        <taxon>Spermatophyta</taxon>
        <taxon>Magnoliopsida</taxon>
        <taxon>eudicotyledons</taxon>
        <taxon>Gunneridae</taxon>
        <taxon>Pentapetalae</taxon>
        <taxon>asterids</taxon>
        <taxon>lamiids</taxon>
        <taxon>Lamiales</taxon>
        <taxon>Lentibulariaceae</taxon>
        <taxon>Genlisea</taxon>
    </lineage>
</organism>
<evidence type="ECO:0000313" key="3">
    <source>
        <dbReference type="Proteomes" id="UP000015453"/>
    </source>
</evidence>
<dbReference type="OrthoDB" id="10071381at2759"/>